<name>A0ABV8ETG3_9ACTN</name>
<evidence type="ECO:0000313" key="2">
    <source>
        <dbReference type="EMBL" id="MFC3978996.1"/>
    </source>
</evidence>
<feature type="region of interest" description="Disordered" evidence="1">
    <location>
        <begin position="180"/>
        <end position="327"/>
    </location>
</feature>
<evidence type="ECO:0000256" key="1">
    <source>
        <dbReference type="SAM" id="MobiDB-lite"/>
    </source>
</evidence>
<keyword evidence="3" id="KW-1185">Reference proteome</keyword>
<sequence>MAETGSNRLKYGIEPQETHLSVTLFDSIKDQVREWVDATQPNSVKRAGDYYVAAHDLLQEAAATLKQRATDLAGTYKGAESVEAQKELQRLHGSIRELAGKMRQVGTTLRGYSETLNWAQRNIVTKRGEDSRSDHDTDWADQIPFYGAYRAEDRARDRFNEINEKIIQHYRELPEDVQHSLPTPMQLPMPDYGGVDLPTGPGGRVTGPGGGDYNGTPTRLSVDDPTNRLGLNGSDPYGQGDLGGLDGSGQGGKDLPGQGPGSVDGFPPGSGTGGPGSGADGSDPNLTNPGTVNGSLPGTDPNDRFGTGSTSLAGLNPNDLGNGTLGLPNGQGAGTFGNANGLIGTGTNAGTGTGTGVGVGVGLPGGTGGLGGAGGLGAGAGGLRGAGTPGMPMMPMAPGGGAGSEENQDRESSTWLLEDDEVWGNGGDTTPPVIV</sequence>
<feature type="region of interest" description="Disordered" evidence="1">
    <location>
        <begin position="395"/>
        <end position="435"/>
    </location>
</feature>
<dbReference type="EMBL" id="JBHSBC010000001">
    <property type="protein sequence ID" value="MFC3978996.1"/>
    <property type="molecule type" value="Genomic_DNA"/>
</dbReference>
<dbReference type="InterPro" id="IPR038332">
    <property type="entry name" value="PPE_sf"/>
</dbReference>
<evidence type="ECO:0000313" key="3">
    <source>
        <dbReference type="Proteomes" id="UP001595698"/>
    </source>
</evidence>
<reference evidence="3" key="1">
    <citation type="journal article" date="2019" name="Int. J. Syst. Evol. Microbiol.">
        <title>The Global Catalogue of Microorganisms (GCM) 10K type strain sequencing project: providing services to taxonomists for standard genome sequencing and annotation.</title>
        <authorList>
            <consortium name="The Broad Institute Genomics Platform"/>
            <consortium name="The Broad Institute Genome Sequencing Center for Infectious Disease"/>
            <person name="Wu L."/>
            <person name="Ma J."/>
        </authorList>
    </citation>
    <scope>NUCLEOTIDE SEQUENCE [LARGE SCALE GENOMIC DNA]</scope>
    <source>
        <strain evidence="3">TBRC 7912</strain>
    </source>
</reference>
<protein>
    <recommendedName>
        <fullName evidence="4">WXG100 family type VII secretion target</fullName>
    </recommendedName>
</protein>
<dbReference type="Gene3D" id="1.20.1260.20">
    <property type="entry name" value="PPE superfamily"/>
    <property type="match status" value="1"/>
</dbReference>
<proteinExistence type="predicted"/>
<organism evidence="2 3">
    <name type="scientific">Streptosporangium jomthongense</name>
    <dbReference type="NCBI Taxonomy" id="1193683"/>
    <lineage>
        <taxon>Bacteria</taxon>
        <taxon>Bacillati</taxon>
        <taxon>Actinomycetota</taxon>
        <taxon>Actinomycetes</taxon>
        <taxon>Streptosporangiales</taxon>
        <taxon>Streptosporangiaceae</taxon>
        <taxon>Streptosporangium</taxon>
    </lineage>
</organism>
<gene>
    <name evidence="2" type="ORF">ACFOYY_02620</name>
</gene>
<dbReference type="Proteomes" id="UP001595698">
    <property type="component" value="Unassembled WGS sequence"/>
</dbReference>
<feature type="compositionally biased region" description="Polar residues" evidence="1">
    <location>
        <begin position="285"/>
        <end position="296"/>
    </location>
</feature>
<feature type="compositionally biased region" description="Gly residues" evidence="1">
    <location>
        <begin position="240"/>
        <end position="279"/>
    </location>
</feature>
<comment type="caution">
    <text evidence="2">The sequence shown here is derived from an EMBL/GenBank/DDBJ whole genome shotgun (WGS) entry which is preliminary data.</text>
</comment>
<evidence type="ECO:0008006" key="4">
    <source>
        <dbReference type="Google" id="ProtNLM"/>
    </source>
</evidence>
<dbReference type="RefSeq" id="WP_386187401.1">
    <property type="nucleotide sequence ID" value="NZ_JBHSBC010000001.1"/>
</dbReference>
<accession>A0ABV8ETG3</accession>
<feature type="compositionally biased region" description="Gly residues" evidence="1">
    <location>
        <begin position="200"/>
        <end position="213"/>
    </location>
</feature>